<dbReference type="RefSeq" id="WP_410035627.1">
    <property type="nucleotide sequence ID" value="NZ_JBGMEF010000019.1"/>
</dbReference>
<reference evidence="4 5" key="1">
    <citation type="journal article" date="2025" name="Anaerobe">
        <title>Description of Anaerococcus kampingiae sp. nov., Anaerococcus groningensis sp. nov., Anaerococcus martiniensis sp. nov., and Anaerococcus cruorum sp. nov., isolated from human clinical specimens.</title>
        <authorList>
            <person name="Boiten K.E."/>
            <person name="Meijer J."/>
            <person name="van Wezel E.M."/>
            <person name="Veloo A.C.M."/>
        </authorList>
    </citation>
    <scope>NUCLEOTIDE SEQUENCE [LARGE SCALE GENOMIC DNA]</scope>
    <source>
        <strain evidence="4 5">ENR0874</strain>
    </source>
</reference>
<dbReference type="SUPFAM" id="SSF51445">
    <property type="entry name" value="(Trans)glycosidases"/>
    <property type="match status" value="1"/>
</dbReference>
<dbReference type="InterPro" id="IPR017853">
    <property type="entry name" value="GH"/>
</dbReference>
<organism evidence="4 5">
    <name type="scientific">Anaerococcus kampingae</name>
    <dbReference type="NCBI Taxonomy" id="3115614"/>
    <lineage>
        <taxon>Bacteria</taxon>
        <taxon>Bacillati</taxon>
        <taxon>Bacillota</taxon>
        <taxon>Tissierellia</taxon>
        <taxon>Tissierellales</taxon>
        <taxon>Peptoniphilaceae</taxon>
        <taxon>Anaerococcus</taxon>
    </lineage>
</organism>
<dbReference type="PROSITE" id="PS51904">
    <property type="entry name" value="GLYCOSYL_HYDROL_F25_2"/>
    <property type="match status" value="1"/>
</dbReference>
<comment type="caution">
    <text evidence="4">The sequence shown here is derived from an EMBL/GenBank/DDBJ whole genome shotgun (WGS) entry which is preliminary data.</text>
</comment>
<dbReference type="PANTHER" id="PTHR34135">
    <property type="entry name" value="LYSOZYME"/>
    <property type="match status" value="1"/>
</dbReference>
<proteinExistence type="inferred from homology"/>
<dbReference type="SMART" id="SM01095">
    <property type="entry name" value="Cpl-7"/>
    <property type="match status" value="1"/>
</dbReference>
<dbReference type="Pfam" id="PF01183">
    <property type="entry name" value="Glyco_hydro_25"/>
    <property type="match status" value="1"/>
</dbReference>
<feature type="signal peptide" evidence="2">
    <location>
        <begin position="1"/>
        <end position="23"/>
    </location>
</feature>
<dbReference type="InterPro" id="IPR002053">
    <property type="entry name" value="Glyco_hydro_25"/>
</dbReference>
<evidence type="ECO:0000256" key="1">
    <source>
        <dbReference type="ARBA" id="ARBA00010646"/>
    </source>
</evidence>
<feature type="domain" description="Cpl-7 lysozyme C-terminal" evidence="3">
    <location>
        <begin position="314"/>
        <end position="355"/>
    </location>
</feature>
<sequence>MKIRKILGLGLALLLAGPSLSFADEIVYYDNSNLDKVLVENGIKVDTNIISARRQAEIAKNNDQGRQNLTKETKEAIKEVKEEKAPVLYPKTAVYSNVVDISEHQKPSAINYDKFAKDIEGAILRSSITTFKEDEKTKEKTYYLRKDFTVDTHYDNLNRRGVPIGFYHYSRATNEEEARKEANFVLDFVKGKNVSLPIYIDIEDNLRQAKAGRENLSRAADAFIKTMKAKGYLAGIYSYPHFAKNHLTREVRNNNEFWIADYKAKNYTGYTDTDFDVWQYAHTGRVNGYNGNIDKNILYRDYPLIIKGRSYKDMDKLVQEIMDGYWSYGKERERRLTYAGYDYNIIQKEVNKRLRG</sequence>
<feature type="chain" id="PRO_5046324590" evidence="2">
    <location>
        <begin position="24"/>
        <end position="356"/>
    </location>
</feature>
<accession>A0ABW9MD89</accession>
<protein>
    <submittedName>
        <fullName evidence="4">GH25 family lysozyme</fullName>
    </submittedName>
</protein>
<keyword evidence="5" id="KW-1185">Reference proteome</keyword>
<evidence type="ECO:0000313" key="4">
    <source>
        <dbReference type="EMBL" id="MFO3667286.1"/>
    </source>
</evidence>
<dbReference type="PANTHER" id="PTHR34135:SF2">
    <property type="entry name" value="LYSOZYME"/>
    <property type="match status" value="1"/>
</dbReference>
<dbReference type="Proteomes" id="UP001637994">
    <property type="component" value="Unassembled WGS sequence"/>
</dbReference>
<evidence type="ECO:0000259" key="3">
    <source>
        <dbReference type="SMART" id="SM01095"/>
    </source>
</evidence>
<comment type="similarity">
    <text evidence="1">Belongs to the glycosyl hydrolase 25 family.</text>
</comment>
<dbReference type="EMBL" id="JBGMEF010000019">
    <property type="protein sequence ID" value="MFO3667286.1"/>
    <property type="molecule type" value="Genomic_DNA"/>
</dbReference>
<dbReference type="Gene3D" id="3.20.20.80">
    <property type="entry name" value="Glycosidases"/>
    <property type="match status" value="1"/>
</dbReference>
<name>A0ABW9MD89_9FIRM</name>
<evidence type="ECO:0000313" key="5">
    <source>
        <dbReference type="Proteomes" id="UP001637994"/>
    </source>
</evidence>
<dbReference type="InterPro" id="IPR013168">
    <property type="entry name" value="Cpl_7_lyso_C"/>
</dbReference>
<gene>
    <name evidence="4" type="ORF">ACCQ42_05825</name>
</gene>
<dbReference type="Pfam" id="PF08230">
    <property type="entry name" value="CW_7"/>
    <property type="match status" value="1"/>
</dbReference>
<evidence type="ECO:0000256" key="2">
    <source>
        <dbReference type="SAM" id="SignalP"/>
    </source>
</evidence>
<keyword evidence="2" id="KW-0732">Signal</keyword>